<reference evidence="1" key="1">
    <citation type="submission" date="2022-10" db="EMBL/GenBank/DDBJ databases">
        <title>Culturing micro-colonial fungi from biological soil crusts in the Mojave desert and describing Neophaeococcomyces mojavensis, and introducing the new genera and species Taxawa tesnikishii.</title>
        <authorList>
            <person name="Kurbessoian T."/>
            <person name="Stajich J.E."/>
        </authorList>
    </citation>
    <scope>NUCLEOTIDE SEQUENCE</scope>
    <source>
        <strain evidence="1">JES_112</strain>
    </source>
</reference>
<evidence type="ECO:0000313" key="2">
    <source>
        <dbReference type="Proteomes" id="UP001172386"/>
    </source>
</evidence>
<gene>
    <name evidence="1" type="ORF">H2198_007726</name>
</gene>
<sequence>MSTPPSKPPSNPSAPRSNPKPPTYISSSGHTLDNLPVTARLNRMVDNAYSFFGLYIVSLLSLDPYAAAQNSRFNTRGPGRTASTITSRNAGGRVGGTDTGTRGTSWFGGGTGNAPRGGGSGGPGRRMGTVDDMEFEESK</sequence>
<dbReference type="Proteomes" id="UP001172386">
    <property type="component" value="Unassembled WGS sequence"/>
</dbReference>
<dbReference type="EMBL" id="JAPDRQ010000169">
    <property type="protein sequence ID" value="KAJ9653064.1"/>
    <property type="molecule type" value="Genomic_DNA"/>
</dbReference>
<proteinExistence type="predicted"/>
<comment type="caution">
    <text evidence="1">The sequence shown here is derived from an EMBL/GenBank/DDBJ whole genome shotgun (WGS) entry which is preliminary data.</text>
</comment>
<name>A0ACC2ZZB0_9EURO</name>
<protein>
    <submittedName>
        <fullName evidence="1">Uncharacterized protein</fullName>
    </submittedName>
</protein>
<accession>A0ACC2ZZB0</accession>
<evidence type="ECO:0000313" key="1">
    <source>
        <dbReference type="EMBL" id="KAJ9653064.1"/>
    </source>
</evidence>
<keyword evidence="2" id="KW-1185">Reference proteome</keyword>
<organism evidence="1 2">
    <name type="scientific">Neophaeococcomyces mojaviensis</name>
    <dbReference type="NCBI Taxonomy" id="3383035"/>
    <lineage>
        <taxon>Eukaryota</taxon>
        <taxon>Fungi</taxon>
        <taxon>Dikarya</taxon>
        <taxon>Ascomycota</taxon>
        <taxon>Pezizomycotina</taxon>
        <taxon>Eurotiomycetes</taxon>
        <taxon>Chaetothyriomycetidae</taxon>
        <taxon>Chaetothyriales</taxon>
        <taxon>Chaetothyriales incertae sedis</taxon>
        <taxon>Neophaeococcomyces</taxon>
    </lineage>
</organism>